<dbReference type="GO" id="GO:0090374">
    <property type="term" value="P:oligopeptide export from mitochondrion"/>
    <property type="evidence" value="ECO:0007669"/>
    <property type="project" value="TreeGrafter"/>
</dbReference>
<dbReference type="SMART" id="SM00382">
    <property type="entry name" value="AAA"/>
    <property type="match status" value="1"/>
</dbReference>
<dbReference type="GO" id="GO:0097254">
    <property type="term" value="P:renal tubular secretion"/>
    <property type="evidence" value="ECO:0007669"/>
    <property type="project" value="UniProtKB-ARBA"/>
</dbReference>
<dbReference type="FunFam" id="1.20.1560.10:FF:000009">
    <property type="entry name" value="ABC transporter B family member 1"/>
    <property type="match status" value="1"/>
</dbReference>
<dbReference type="GO" id="GO:0016887">
    <property type="term" value="F:ATP hydrolysis activity"/>
    <property type="evidence" value="ECO:0007669"/>
    <property type="project" value="InterPro"/>
</dbReference>
<dbReference type="GO" id="GO:0005524">
    <property type="term" value="F:ATP binding"/>
    <property type="evidence" value="ECO:0007669"/>
    <property type="project" value="UniProtKB-KW"/>
</dbReference>
<dbReference type="Gene3D" id="3.40.50.300">
    <property type="entry name" value="P-loop containing nucleotide triphosphate hydrolases"/>
    <property type="match status" value="1"/>
</dbReference>
<evidence type="ECO:0000256" key="7">
    <source>
        <dbReference type="ARBA" id="ARBA00022741"/>
    </source>
</evidence>
<dbReference type="EC" id="7.6.2.2" evidence="3"/>
<evidence type="ECO:0000256" key="3">
    <source>
        <dbReference type="ARBA" id="ARBA00012191"/>
    </source>
</evidence>
<dbReference type="GO" id="GO:0008559">
    <property type="term" value="F:ABC-type xenobiotic transporter activity"/>
    <property type="evidence" value="ECO:0007669"/>
    <property type="project" value="UniProtKB-EC"/>
</dbReference>
<dbReference type="CDD" id="cd03249">
    <property type="entry name" value="ABC_MTABC3_MDL1_MDL2"/>
    <property type="match status" value="1"/>
</dbReference>
<keyword evidence="9" id="KW-1278">Translocase</keyword>
<evidence type="ECO:0000256" key="13">
    <source>
        <dbReference type="ARBA" id="ARBA00034018"/>
    </source>
</evidence>
<dbReference type="GO" id="GO:0005743">
    <property type="term" value="C:mitochondrial inner membrane"/>
    <property type="evidence" value="ECO:0007669"/>
    <property type="project" value="TreeGrafter"/>
</dbReference>
<dbReference type="EMBL" id="OB667867">
    <property type="protein sequence ID" value="CAD7234138.1"/>
    <property type="molecule type" value="Genomic_DNA"/>
</dbReference>
<keyword evidence="5" id="KW-0812">Transmembrane</keyword>
<proteinExistence type="inferred from homology"/>
<dbReference type="AlphaFoldDB" id="A0A7R8WRX1"/>
<name>A0A7R8WRX1_9CRUS</name>
<gene>
    <name evidence="14" type="ORF">CTOB1V02_LOCUS11956</name>
</gene>
<evidence type="ECO:0000256" key="10">
    <source>
        <dbReference type="ARBA" id="ARBA00022989"/>
    </source>
</evidence>
<dbReference type="InterPro" id="IPR039421">
    <property type="entry name" value="Type_1_exporter"/>
</dbReference>
<keyword evidence="12" id="KW-0325">Glycoprotein</keyword>
<keyword evidence="4" id="KW-0813">Transport</keyword>
<evidence type="ECO:0000256" key="12">
    <source>
        <dbReference type="ARBA" id="ARBA00023180"/>
    </source>
</evidence>
<keyword evidence="8" id="KW-0067">ATP-binding</keyword>
<accession>A0A7R8WRX1</accession>
<dbReference type="GO" id="GO:0017085">
    <property type="term" value="P:response to insecticide"/>
    <property type="evidence" value="ECO:0007669"/>
    <property type="project" value="UniProtKB-ARBA"/>
</dbReference>
<organism evidence="14">
    <name type="scientific">Cyprideis torosa</name>
    <dbReference type="NCBI Taxonomy" id="163714"/>
    <lineage>
        <taxon>Eukaryota</taxon>
        <taxon>Metazoa</taxon>
        <taxon>Ecdysozoa</taxon>
        <taxon>Arthropoda</taxon>
        <taxon>Crustacea</taxon>
        <taxon>Oligostraca</taxon>
        <taxon>Ostracoda</taxon>
        <taxon>Podocopa</taxon>
        <taxon>Podocopida</taxon>
        <taxon>Cytherocopina</taxon>
        <taxon>Cytheroidea</taxon>
        <taxon>Cytherideidae</taxon>
        <taxon>Cyprideis</taxon>
    </lineage>
</organism>
<dbReference type="PROSITE" id="PS50893">
    <property type="entry name" value="ABC_TRANSPORTER_2"/>
    <property type="match status" value="1"/>
</dbReference>
<evidence type="ECO:0000256" key="1">
    <source>
        <dbReference type="ARBA" id="ARBA00004141"/>
    </source>
</evidence>
<dbReference type="GO" id="GO:0015421">
    <property type="term" value="F:ABC-type oligopeptide transporter activity"/>
    <property type="evidence" value="ECO:0007669"/>
    <property type="project" value="TreeGrafter"/>
</dbReference>
<evidence type="ECO:0000256" key="2">
    <source>
        <dbReference type="ARBA" id="ARBA00007577"/>
    </source>
</evidence>
<keyword evidence="7" id="KW-0547">Nucleotide-binding</keyword>
<dbReference type="InterPro" id="IPR036640">
    <property type="entry name" value="ABC1_TM_sf"/>
</dbReference>
<dbReference type="OrthoDB" id="6500128at2759"/>
<dbReference type="Pfam" id="PF00664">
    <property type="entry name" value="ABC_membrane"/>
    <property type="match status" value="1"/>
</dbReference>
<keyword evidence="11" id="KW-0472">Membrane</keyword>
<dbReference type="PROSITE" id="PS00211">
    <property type="entry name" value="ABC_TRANSPORTER_1"/>
    <property type="match status" value="1"/>
</dbReference>
<dbReference type="InterPro" id="IPR011527">
    <property type="entry name" value="ABC1_TM_dom"/>
</dbReference>
<evidence type="ECO:0000256" key="6">
    <source>
        <dbReference type="ARBA" id="ARBA00022737"/>
    </source>
</evidence>
<evidence type="ECO:0000256" key="8">
    <source>
        <dbReference type="ARBA" id="ARBA00022840"/>
    </source>
</evidence>
<dbReference type="InterPro" id="IPR003593">
    <property type="entry name" value="AAA+_ATPase"/>
</dbReference>
<comment type="catalytic activity">
    <reaction evidence="13">
        <text>ATP + H2O + xenobioticSide 1 = ADP + phosphate + xenobioticSide 2.</text>
        <dbReference type="EC" id="7.6.2.2"/>
    </reaction>
</comment>
<evidence type="ECO:0000256" key="11">
    <source>
        <dbReference type="ARBA" id="ARBA00023136"/>
    </source>
</evidence>
<dbReference type="Pfam" id="PF00005">
    <property type="entry name" value="ABC_tran"/>
    <property type="match status" value="1"/>
</dbReference>
<dbReference type="InterPro" id="IPR027417">
    <property type="entry name" value="P-loop_NTPase"/>
</dbReference>
<evidence type="ECO:0000256" key="5">
    <source>
        <dbReference type="ARBA" id="ARBA00022692"/>
    </source>
</evidence>
<evidence type="ECO:0000256" key="4">
    <source>
        <dbReference type="ARBA" id="ARBA00022448"/>
    </source>
</evidence>
<reference evidence="14" key="1">
    <citation type="submission" date="2020-11" db="EMBL/GenBank/DDBJ databases">
        <authorList>
            <person name="Tran Van P."/>
        </authorList>
    </citation>
    <scope>NUCLEOTIDE SEQUENCE</scope>
</reference>
<dbReference type="InterPro" id="IPR017871">
    <property type="entry name" value="ABC_transporter-like_CS"/>
</dbReference>
<dbReference type="PANTHER" id="PTHR43394">
    <property type="entry name" value="ATP-DEPENDENT PERMEASE MDL1, MITOCHONDRIAL"/>
    <property type="match status" value="1"/>
</dbReference>
<dbReference type="FunFam" id="3.40.50.300:FF:000479">
    <property type="entry name" value="Multidrug resistance protein 1A"/>
    <property type="match status" value="1"/>
</dbReference>
<dbReference type="PROSITE" id="PS50929">
    <property type="entry name" value="ABC_TM1F"/>
    <property type="match status" value="1"/>
</dbReference>
<evidence type="ECO:0000256" key="9">
    <source>
        <dbReference type="ARBA" id="ARBA00022967"/>
    </source>
</evidence>
<sequence>MRENAPECNIMFIGFVASVLMGASMPLYAILFGEVIGVLSNPDNDEAMKDARYYAFLFIGAGVGAGIAAFLQASMFGIAGEQLTLRMRRKTFAAMLRQEISWYDRDENNTGTLTSRLSGDAASMQGASGSRVGTVTQALTTLTMAFSLALYYSWRLGLVTTSFVPLILLSSYIEAKIIFGKNVLATNKIAEANKVVIEAITNIRTVAGLRKEKKFHDIYATQMVQPHQLTLKKSHVRGILFGFAQSLIFFAYAACMYYGGTLMEDEIMLAKDVFKVAEALILGTMMVGQAIAFAPNYNMAMVASARIFNLLDRVPEIDAYSEEGDTVVRRKNTLFRMSPMLPDDIHALIVNSFCSPNVNFFYRQASVRGDVCFRGVHFHYPTRPTAKILNGLNLDVVHGRTVALVGESGCGKSTCIALLERFYDPTAGEVRLDEAPLPSLKVASLRKAFSLVSQEPVLFDRTIAENIAYGDNSRPSIPMAEIITAARKANIHDFISKLPHGYETSVGSMGSQLSGGEKQRVAIARALISNPEILLLDEATSALDATSEKVVQQALDAAQEGRTCLVIAHRLSTIVNADVIFVFRGGHVVESGTHQELIKLQGVYYHLYNRAKLQA</sequence>
<dbReference type="InterPro" id="IPR003439">
    <property type="entry name" value="ABC_transporter-like_ATP-bd"/>
</dbReference>
<comment type="similarity">
    <text evidence="2">Belongs to the ABC transporter superfamily. ABCB family. Multidrug resistance exporter (TC 3.A.1.201) subfamily.</text>
</comment>
<dbReference type="SUPFAM" id="SSF90123">
    <property type="entry name" value="ABC transporter transmembrane region"/>
    <property type="match status" value="1"/>
</dbReference>
<dbReference type="SUPFAM" id="SSF52540">
    <property type="entry name" value="P-loop containing nucleoside triphosphate hydrolases"/>
    <property type="match status" value="1"/>
</dbReference>
<keyword evidence="6" id="KW-0677">Repeat</keyword>
<dbReference type="PANTHER" id="PTHR43394:SF11">
    <property type="entry name" value="ATP-BINDING CASSETTE TRANSPORTER"/>
    <property type="match status" value="1"/>
</dbReference>
<keyword evidence="10" id="KW-1133">Transmembrane helix</keyword>
<dbReference type="Gene3D" id="1.20.1560.10">
    <property type="entry name" value="ABC transporter type 1, transmembrane domain"/>
    <property type="match status" value="1"/>
</dbReference>
<comment type="subcellular location">
    <subcellularLocation>
        <location evidence="1">Membrane</location>
        <topology evidence="1">Multi-pass membrane protein</topology>
    </subcellularLocation>
</comment>
<evidence type="ECO:0000313" key="14">
    <source>
        <dbReference type="EMBL" id="CAD7234138.1"/>
    </source>
</evidence>
<dbReference type="CDD" id="cd18578">
    <property type="entry name" value="ABC_6TM_Pgp_ABCB1_D2_like"/>
    <property type="match status" value="1"/>
</dbReference>
<protein>
    <recommendedName>
        <fullName evidence="3">ABC-type xenobiotic transporter</fullName>
        <ecNumber evidence="3">7.6.2.2</ecNumber>
    </recommendedName>
</protein>